<evidence type="ECO:0000313" key="3">
    <source>
        <dbReference type="Proteomes" id="UP000613840"/>
    </source>
</evidence>
<dbReference type="PRINTS" id="PR00111">
    <property type="entry name" value="ABHYDROLASE"/>
</dbReference>
<reference evidence="2" key="2">
    <citation type="submission" date="2020-09" db="EMBL/GenBank/DDBJ databases">
        <authorList>
            <person name="Sun Q."/>
            <person name="Zhou Y."/>
        </authorList>
    </citation>
    <scope>NUCLEOTIDE SEQUENCE</scope>
    <source>
        <strain evidence="2">CGMCC 4.7306</strain>
    </source>
</reference>
<dbReference type="InterPro" id="IPR000073">
    <property type="entry name" value="AB_hydrolase_1"/>
</dbReference>
<dbReference type="Pfam" id="PF12697">
    <property type="entry name" value="Abhydrolase_6"/>
    <property type="match status" value="1"/>
</dbReference>
<dbReference type="RefSeq" id="WP_188894361.1">
    <property type="nucleotide sequence ID" value="NZ_BMMZ01000002.1"/>
</dbReference>
<keyword evidence="2" id="KW-0378">Hydrolase</keyword>
<accession>A0A917S5N9</accession>
<dbReference type="EMBL" id="BMMZ01000002">
    <property type="protein sequence ID" value="GGL56343.1"/>
    <property type="molecule type" value="Genomic_DNA"/>
</dbReference>
<proteinExistence type="predicted"/>
<reference evidence="2" key="1">
    <citation type="journal article" date="2014" name="Int. J. Syst. Evol. Microbiol.">
        <title>Complete genome sequence of Corynebacterium casei LMG S-19264T (=DSM 44701T), isolated from a smear-ripened cheese.</title>
        <authorList>
            <consortium name="US DOE Joint Genome Institute (JGI-PGF)"/>
            <person name="Walter F."/>
            <person name="Albersmeier A."/>
            <person name="Kalinowski J."/>
            <person name="Ruckert C."/>
        </authorList>
    </citation>
    <scope>NUCLEOTIDE SEQUENCE</scope>
    <source>
        <strain evidence="2">CGMCC 4.7306</strain>
    </source>
</reference>
<dbReference type="GO" id="GO:0016020">
    <property type="term" value="C:membrane"/>
    <property type="evidence" value="ECO:0007669"/>
    <property type="project" value="TreeGrafter"/>
</dbReference>
<dbReference type="SUPFAM" id="SSF53474">
    <property type="entry name" value="alpha/beta-Hydrolases"/>
    <property type="match status" value="1"/>
</dbReference>
<dbReference type="PANTHER" id="PTHR43798:SF33">
    <property type="entry name" value="HYDROLASE, PUTATIVE (AFU_ORTHOLOGUE AFUA_2G14860)-RELATED"/>
    <property type="match status" value="1"/>
</dbReference>
<dbReference type="Proteomes" id="UP000613840">
    <property type="component" value="Unassembled WGS sequence"/>
</dbReference>
<evidence type="ECO:0000313" key="2">
    <source>
        <dbReference type="EMBL" id="GGL56343.1"/>
    </source>
</evidence>
<dbReference type="InterPro" id="IPR050266">
    <property type="entry name" value="AB_hydrolase_sf"/>
</dbReference>
<protein>
    <submittedName>
        <fullName evidence="2">Alpha/beta hydrolase</fullName>
    </submittedName>
</protein>
<gene>
    <name evidence="2" type="ORF">GCM10011575_13470</name>
</gene>
<dbReference type="InterPro" id="IPR029058">
    <property type="entry name" value="AB_hydrolase_fold"/>
</dbReference>
<dbReference type="PANTHER" id="PTHR43798">
    <property type="entry name" value="MONOACYLGLYCEROL LIPASE"/>
    <property type="match status" value="1"/>
</dbReference>
<organism evidence="2 3">
    <name type="scientific">Microlunatus endophyticus</name>
    <dbReference type="NCBI Taxonomy" id="1716077"/>
    <lineage>
        <taxon>Bacteria</taxon>
        <taxon>Bacillati</taxon>
        <taxon>Actinomycetota</taxon>
        <taxon>Actinomycetes</taxon>
        <taxon>Propionibacteriales</taxon>
        <taxon>Propionibacteriaceae</taxon>
        <taxon>Microlunatus</taxon>
    </lineage>
</organism>
<keyword evidence="3" id="KW-1185">Reference proteome</keyword>
<dbReference type="AlphaFoldDB" id="A0A917S5N9"/>
<name>A0A917S5N9_9ACTN</name>
<dbReference type="GO" id="GO:0016787">
    <property type="term" value="F:hydrolase activity"/>
    <property type="evidence" value="ECO:0007669"/>
    <property type="project" value="UniProtKB-KW"/>
</dbReference>
<dbReference type="Gene3D" id="3.40.50.1820">
    <property type="entry name" value="alpha/beta hydrolase"/>
    <property type="match status" value="1"/>
</dbReference>
<comment type="caution">
    <text evidence="2">The sequence shown here is derived from an EMBL/GenBank/DDBJ whole genome shotgun (WGS) entry which is preliminary data.</text>
</comment>
<sequence length="268" mass="28355">MTARTATIPLDQTTVPVTITEYGPADASPPVLFLHGGAGPQSFDAFARSFAETHNARVIIPTHPGFAGTERHPALNTITDLARLYVALLEHERLDNPVVVGNSVGGWIAAEIAALTSATLSRLVVVDAAGLAVADHPVPDVFALDFGQIAELSYADPDRFRVDPTTLPPAVRAAMAAGMQALHDYAGAEMADPTLTDRLAKITVPTLVVWGDHDRMIDPEIGKAYAASIPGARFELISDTGHLPQLEAPRTFAALLGDFIAAPEGSRR</sequence>
<evidence type="ECO:0000259" key="1">
    <source>
        <dbReference type="Pfam" id="PF12697"/>
    </source>
</evidence>
<feature type="domain" description="AB hydrolase-1" evidence="1">
    <location>
        <begin position="31"/>
        <end position="254"/>
    </location>
</feature>